<dbReference type="InterPro" id="IPR050534">
    <property type="entry name" value="Coronavir_polyprotein_1ab"/>
</dbReference>
<dbReference type="GO" id="GO:0016887">
    <property type="term" value="F:ATP hydrolysis activity"/>
    <property type="evidence" value="ECO:0007669"/>
    <property type="project" value="RHEA"/>
</dbReference>
<feature type="domain" description="RecBCD enzyme subunit RecD N-terminal" evidence="13">
    <location>
        <begin position="15"/>
        <end position="114"/>
    </location>
</feature>
<keyword evidence="3 11" id="KW-0227">DNA damage</keyword>
<dbReference type="EC" id="5.6.2.3" evidence="11"/>
<dbReference type="Pfam" id="PF13538">
    <property type="entry name" value="UvrD_C_2"/>
    <property type="match status" value="1"/>
</dbReference>
<evidence type="ECO:0000256" key="3">
    <source>
        <dbReference type="ARBA" id="ARBA00022763"/>
    </source>
</evidence>
<dbReference type="Gene3D" id="3.40.50.300">
    <property type="entry name" value="P-loop containing nucleotide triphosphate hydrolases"/>
    <property type="match status" value="3"/>
</dbReference>
<dbReference type="Proteomes" id="UP000035009">
    <property type="component" value="Unassembled WGS sequence"/>
</dbReference>
<dbReference type="eggNOG" id="COG0507">
    <property type="taxonomic scope" value="Bacteria"/>
</dbReference>
<reference evidence="14 15" key="1">
    <citation type="submission" date="2013-02" db="EMBL/GenBank/DDBJ databases">
        <title>Whole genome shotgun sequence of Gordonia malaquae NBRC 108250.</title>
        <authorList>
            <person name="Yoshida I."/>
            <person name="Hosoyama A."/>
            <person name="Tsuchikane K."/>
            <person name="Ando Y."/>
            <person name="Baba S."/>
            <person name="Ohji S."/>
            <person name="Hamada M."/>
            <person name="Tamura T."/>
            <person name="Yamazoe A."/>
            <person name="Yamazaki S."/>
            <person name="Fujita N."/>
        </authorList>
    </citation>
    <scope>NUCLEOTIDE SEQUENCE [LARGE SCALE GENOMIC DNA]</scope>
    <source>
        <strain evidence="14 15">NBRC 108250</strain>
    </source>
</reference>
<dbReference type="AlphaFoldDB" id="M3UGR1"/>
<dbReference type="SUPFAM" id="SSF52540">
    <property type="entry name" value="P-loop containing nucleoside triphosphate hydrolases"/>
    <property type="match status" value="1"/>
</dbReference>
<evidence type="ECO:0000256" key="1">
    <source>
        <dbReference type="ARBA" id="ARBA00022722"/>
    </source>
</evidence>
<evidence type="ECO:0000256" key="9">
    <source>
        <dbReference type="ARBA" id="ARBA00023204"/>
    </source>
</evidence>
<dbReference type="NCBIfam" id="TIGR01447">
    <property type="entry name" value="recD"/>
    <property type="match status" value="1"/>
</dbReference>
<dbReference type="GO" id="GO:0005524">
    <property type="term" value="F:ATP binding"/>
    <property type="evidence" value="ECO:0007669"/>
    <property type="project" value="UniProtKB-UniRule"/>
</dbReference>
<accession>M3UGR1</accession>
<dbReference type="GO" id="GO:0017116">
    <property type="term" value="F:single-stranded DNA helicase activity"/>
    <property type="evidence" value="ECO:0007669"/>
    <property type="project" value="TreeGrafter"/>
</dbReference>
<keyword evidence="15" id="KW-1185">Reference proteome</keyword>
<evidence type="ECO:0000313" key="14">
    <source>
        <dbReference type="EMBL" id="GAC78485.1"/>
    </source>
</evidence>
<dbReference type="EMBL" id="BAOP01000003">
    <property type="protein sequence ID" value="GAC78485.1"/>
    <property type="molecule type" value="Genomic_DNA"/>
</dbReference>
<organism evidence="14 15">
    <name type="scientific">Gordonia malaquae NBRC 108250</name>
    <dbReference type="NCBI Taxonomy" id="1223542"/>
    <lineage>
        <taxon>Bacteria</taxon>
        <taxon>Bacillati</taxon>
        <taxon>Actinomycetota</taxon>
        <taxon>Actinomycetes</taxon>
        <taxon>Mycobacteriales</taxon>
        <taxon>Gordoniaceae</taxon>
        <taxon>Gordonia</taxon>
    </lineage>
</organism>
<evidence type="ECO:0000259" key="13">
    <source>
        <dbReference type="Pfam" id="PF21185"/>
    </source>
</evidence>
<gene>
    <name evidence="11 14" type="primary">recD</name>
    <name evidence="14" type="ORF">GM1_003_02240</name>
</gene>
<comment type="subunit">
    <text evidence="11">Heterotrimer of RecB, RecC and RecD. All subunits contribute to DNA-binding.</text>
</comment>
<keyword evidence="1 11" id="KW-0540">Nuclease</keyword>
<feature type="binding site" evidence="11">
    <location>
        <begin position="188"/>
        <end position="195"/>
    </location>
    <ligand>
        <name>ATP</name>
        <dbReference type="ChEBI" id="CHEBI:30616"/>
    </ligand>
</feature>
<evidence type="ECO:0000313" key="15">
    <source>
        <dbReference type="Proteomes" id="UP000035009"/>
    </source>
</evidence>
<comment type="caution">
    <text evidence="14">The sequence shown here is derived from an EMBL/GenBank/DDBJ whole genome shotgun (WGS) entry which is preliminary data.</text>
</comment>
<dbReference type="InterPro" id="IPR049550">
    <property type="entry name" value="RecD_N"/>
</dbReference>
<name>M3UGR1_GORML</name>
<keyword evidence="4 11" id="KW-0378">Hydrolase</keyword>
<proteinExistence type="inferred from homology"/>
<dbReference type="InterPro" id="IPR027785">
    <property type="entry name" value="UvrD-like_helicase_C"/>
</dbReference>
<dbReference type="CDD" id="cd18809">
    <property type="entry name" value="SF1_C_RecD"/>
    <property type="match status" value="1"/>
</dbReference>
<keyword evidence="2 11" id="KW-0547">Nucleotide-binding</keyword>
<feature type="domain" description="UvrD-like helicase C-terminal" evidence="12">
    <location>
        <begin position="538"/>
        <end position="586"/>
    </location>
</feature>
<evidence type="ECO:0000256" key="8">
    <source>
        <dbReference type="ARBA" id="ARBA00023125"/>
    </source>
</evidence>
<dbReference type="Gene3D" id="1.10.10.1020">
    <property type="entry name" value="RecBCD complex, subunit RecD, N-terminal domain"/>
    <property type="match status" value="1"/>
</dbReference>
<evidence type="ECO:0000256" key="2">
    <source>
        <dbReference type="ARBA" id="ARBA00022741"/>
    </source>
</evidence>
<evidence type="ECO:0000259" key="12">
    <source>
        <dbReference type="Pfam" id="PF13538"/>
    </source>
</evidence>
<dbReference type="CDD" id="cd17933">
    <property type="entry name" value="DEXSc_RecD-like"/>
    <property type="match status" value="1"/>
</dbReference>
<evidence type="ECO:0000256" key="10">
    <source>
        <dbReference type="ARBA" id="ARBA00023235"/>
    </source>
</evidence>
<evidence type="ECO:0000256" key="7">
    <source>
        <dbReference type="ARBA" id="ARBA00022840"/>
    </source>
</evidence>
<keyword evidence="9 11" id="KW-0234">DNA repair</keyword>
<keyword evidence="5 11" id="KW-0347">Helicase</keyword>
<dbReference type="HAMAP" id="MF_01487">
    <property type="entry name" value="RecD"/>
    <property type="match status" value="1"/>
</dbReference>
<keyword evidence="10 11" id="KW-0413">Isomerase</keyword>
<keyword evidence="8 11" id="KW-0238">DNA-binding</keyword>
<comment type="function">
    <text evidence="11">A helicase/nuclease that prepares dsDNA breaks (DSB) for recombinational DNA repair. Binds to DSBs and unwinds DNA via a highly rapid and processive ATP-dependent bidirectional helicase activity. Unwinds dsDNA until it encounters a Chi (crossover hotspot instigator) sequence from the 3' direction. Cuts ssDNA a few nucleotides 3' to the Chi site. The properties and activities of the enzyme are changed at Chi. The Chi-altered holoenzyme produces a long 3'-ssDNA overhang and facilitates RecA-binding to the ssDNA for homologous DNA recombination and repair. Holoenzyme degrades any linearized DNA that is unable to undergo homologous recombination. In the holoenzyme this subunit has ssDNA-dependent ATPase and 5'-3' helicase activity. When added to pre-assembled RecBC greatly stimulates nuclease activity and augments holoenzyme processivity. Negatively regulates the RecA-loading ability of RecBCD.</text>
</comment>
<comment type="miscellaneous">
    <text evidence="11">In the RecBCD complex, RecB has a slow 3'-5' helicase, an exonuclease activity and loads RecA onto ssDNA, RecD has a fast 5'-3' helicase activity, while RecC stimulates the ATPase and processivity of the RecB helicase and contributes to recognition of the Chi site.</text>
</comment>
<dbReference type="InterPro" id="IPR006344">
    <property type="entry name" value="RecD"/>
</dbReference>
<dbReference type="Pfam" id="PF13245">
    <property type="entry name" value="AAA_19"/>
    <property type="match status" value="1"/>
</dbReference>
<dbReference type="RefSeq" id="WP_008376510.1">
    <property type="nucleotide sequence ID" value="NZ_BAOP01000003.1"/>
</dbReference>
<evidence type="ECO:0000256" key="11">
    <source>
        <dbReference type="HAMAP-Rule" id="MF_01487"/>
    </source>
</evidence>
<evidence type="ECO:0000256" key="4">
    <source>
        <dbReference type="ARBA" id="ARBA00022801"/>
    </source>
</evidence>
<dbReference type="STRING" id="410332.SAMN04488550_2467"/>
<evidence type="ECO:0000256" key="5">
    <source>
        <dbReference type="ARBA" id="ARBA00022806"/>
    </source>
</evidence>
<dbReference type="InterPro" id="IPR027417">
    <property type="entry name" value="P-loop_NTPase"/>
</dbReference>
<dbReference type="PANTHER" id="PTHR43788">
    <property type="entry name" value="DNA2/NAM7 HELICASE FAMILY MEMBER"/>
    <property type="match status" value="1"/>
</dbReference>
<dbReference type="GO" id="GO:0003677">
    <property type="term" value="F:DNA binding"/>
    <property type="evidence" value="ECO:0007669"/>
    <property type="project" value="UniProtKB-UniRule"/>
</dbReference>
<dbReference type="Pfam" id="PF21185">
    <property type="entry name" value="RecD_N"/>
    <property type="match status" value="1"/>
</dbReference>
<dbReference type="GO" id="GO:0009338">
    <property type="term" value="C:exodeoxyribonuclease V complex"/>
    <property type="evidence" value="ECO:0007669"/>
    <property type="project" value="InterPro"/>
</dbReference>
<dbReference type="GO" id="GO:0008854">
    <property type="term" value="F:exodeoxyribonuclease V activity"/>
    <property type="evidence" value="ECO:0007669"/>
    <property type="project" value="InterPro"/>
</dbReference>
<sequence>MIVTSETGVLAPFNQAGVLHASDVHVARRVAALAGGTTDDDVLLATALAVRAVRTGSTCVQLDRIAENSVEHTVDGEPVELPWPPVERLTAALATSPLVVGASSGPLTPLALAESADGPLLYLRKYFRQEQSIRTILDDRAATRPDVDVDVLTRALDEAFTSDDSGLYDRQRAAAALAATSWTTVLAGGPGTGKTYTVARILAVMETVLGPDIRIGLCAPTGRAAAQLQSAIGEYSRTRRRLTSDPAAVTVHRLLGSRPDGTFVRGSGNRLPFDVVVVDETSMLPVTMMCRLLESLRGDTRLILVGDPHQLVSVEAGAVLADLVERDPADVASVEKSSAFGAAAGIDDADFTDAEQAALGGGVITLRRGHRYGDRIGEVAEAVNAGDADRVLELIGSPGDDNPVTLVDPDDLAGVRGSVVAWARSLREAAGSGDARLAVEALRGHRVLCAHRAGRFGVAGWSRRITGWTTDDLGGATTHGGAWYAGEPLLVTANDRAQDVYNGDSGVVIADGDSLVAVFERGDSIKRLHPSQLADVVPVYAMTIHRSQGSQFTEVTVVLPPAGAELLTRELLYTAITRAESRVRIVGTADALRAAVGRRVARASGLRTRAVERPAP</sequence>
<keyword evidence="7 11" id="KW-0067">ATP-binding</keyword>
<dbReference type="PANTHER" id="PTHR43788:SF6">
    <property type="entry name" value="DNA HELICASE B"/>
    <property type="match status" value="1"/>
</dbReference>
<dbReference type="OrthoDB" id="9763659at2"/>
<comment type="similarity">
    <text evidence="11">Belongs to the RecD family.</text>
</comment>
<evidence type="ECO:0000256" key="6">
    <source>
        <dbReference type="ARBA" id="ARBA00022839"/>
    </source>
</evidence>
<dbReference type="GO" id="GO:0000724">
    <property type="term" value="P:double-strand break repair via homologous recombination"/>
    <property type="evidence" value="ECO:0007669"/>
    <property type="project" value="UniProtKB-UniRule"/>
</dbReference>
<protein>
    <recommendedName>
        <fullName evidence="11">RecBCD enzyme subunit RecD</fullName>
        <ecNumber evidence="11">5.6.2.3</ecNumber>
    </recommendedName>
    <alternativeName>
        <fullName evidence="11">DNA 5'-3' helicase subunit RecD</fullName>
    </alternativeName>
    <alternativeName>
        <fullName evidence="11">Exonuclease V subunit RecD</fullName>
        <shortName evidence="11">ExoV subunit RecD</shortName>
    </alternativeName>
    <alternativeName>
        <fullName evidence="11">Helicase/nuclease RecBCD subunit RecD</fullName>
    </alternativeName>
</protein>
<dbReference type="InterPro" id="IPR041851">
    <property type="entry name" value="RecD_N_sf"/>
</dbReference>
<comment type="catalytic activity">
    <reaction evidence="11">
        <text>ATP + H2O = ADP + phosphate + H(+)</text>
        <dbReference type="Rhea" id="RHEA:13065"/>
        <dbReference type="ChEBI" id="CHEBI:15377"/>
        <dbReference type="ChEBI" id="CHEBI:15378"/>
        <dbReference type="ChEBI" id="CHEBI:30616"/>
        <dbReference type="ChEBI" id="CHEBI:43474"/>
        <dbReference type="ChEBI" id="CHEBI:456216"/>
        <dbReference type="EC" id="5.6.2.3"/>
    </reaction>
</comment>
<keyword evidence="6 11" id="KW-0269">Exonuclease</keyword>
<dbReference type="GO" id="GO:0043139">
    <property type="term" value="F:5'-3' DNA helicase activity"/>
    <property type="evidence" value="ECO:0007669"/>
    <property type="project" value="UniProtKB-UniRule"/>
</dbReference>